<dbReference type="Pfam" id="PF00096">
    <property type="entry name" value="zf-C2H2"/>
    <property type="match status" value="1"/>
</dbReference>
<dbReference type="PANTHER" id="PTHR23235:SF77">
    <property type="entry name" value="KRUEPPEL-LIKE FACTOR 7"/>
    <property type="match status" value="1"/>
</dbReference>
<dbReference type="FunFam" id="3.30.160.60:FF:000021">
    <property type="entry name" value="Basic krueppel-like factor 3"/>
    <property type="match status" value="1"/>
</dbReference>
<dbReference type="InterPro" id="IPR013087">
    <property type="entry name" value="Znf_C2H2_type"/>
</dbReference>
<dbReference type="GO" id="GO:0008270">
    <property type="term" value="F:zinc ion binding"/>
    <property type="evidence" value="ECO:0007669"/>
    <property type="project" value="UniProtKB-KW"/>
</dbReference>
<gene>
    <name evidence="9" type="primary">KLF8Y</name>
</gene>
<dbReference type="GO" id="GO:0000981">
    <property type="term" value="F:DNA-binding transcription factor activity, RNA polymerase II-specific"/>
    <property type="evidence" value="ECO:0007669"/>
    <property type="project" value="TreeGrafter"/>
</dbReference>
<dbReference type="Gene3D" id="3.30.160.60">
    <property type="entry name" value="Classic Zinc Finger"/>
    <property type="match status" value="3"/>
</dbReference>
<dbReference type="FunFam" id="3.30.160.60:FF:000018">
    <property type="entry name" value="Krueppel-like factor 15"/>
    <property type="match status" value="1"/>
</dbReference>
<evidence type="ECO:0000256" key="7">
    <source>
        <dbReference type="PROSITE-ProRule" id="PRU00042"/>
    </source>
</evidence>
<dbReference type="PROSITE" id="PS00028">
    <property type="entry name" value="ZINC_FINGER_C2H2_1"/>
    <property type="match status" value="3"/>
</dbReference>
<evidence type="ECO:0000256" key="4">
    <source>
        <dbReference type="ARBA" id="ARBA00022771"/>
    </source>
</evidence>
<comment type="subcellular location">
    <subcellularLocation>
        <location evidence="1">Nucleus</location>
    </subcellularLocation>
</comment>
<feature type="domain" description="C2H2-type" evidence="8">
    <location>
        <begin position="308"/>
        <end position="337"/>
    </location>
</feature>
<feature type="domain" description="C2H2-type" evidence="8">
    <location>
        <begin position="338"/>
        <end position="362"/>
    </location>
</feature>
<name>W8BYZ1_NOTEU</name>
<dbReference type="PANTHER" id="PTHR23235">
    <property type="entry name" value="KRUEPPEL-LIKE TRANSCRIPTION FACTOR"/>
    <property type="match status" value="1"/>
</dbReference>
<feature type="domain" description="C2H2-type" evidence="8">
    <location>
        <begin position="278"/>
        <end position="307"/>
    </location>
</feature>
<dbReference type="GO" id="GO:0000978">
    <property type="term" value="F:RNA polymerase II cis-regulatory region sequence-specific DNA binding"/>
    <property type="evidence" value="ECO:0007669"/>
    <property type="project" value="TreeGrafter"/>
</dbReference>
<accession>W8BYZ1</accession>
<dbReference type="SUPFAM" id="SSF57667">
    <property type="entry name" value="beta-beta-alpha zinc fingers"/>
    <property type="match status" value="2"/>
</dbReference>
<sequence>MEHSLSYGSASAADTYFETEEYPPSSDNTNVSATLPNTGHLHLQLDGSPKTSLTCSQITRETSVSLVPPFSSVVSSSPGLPEFINVFKNMQPMAMNSIFVKQEIAREMSLFSSPQPGQSFQSPMPENSVSTDISMAAPPKESMEVKNGIEGSALSTQSSDPSNLFQHPQPGEELKLFLNIPQGQGTFGFCGQFHSVPGSALPLSPPYSQNANSESQLVMMNISSPSPSGDIYGLRVIQTTHFQPVSVKLGPVPLEHIVIQTPKFIQQNCQELGKRRIHRCDYPGCTKVYTKTSHLKVHKRTHTGEKPYKCTWEGCNWCFIRSDELSRHYRTHTGVKPFKCVVCSRCFSRSDHLAFHLKRHLM</sequence>
<evidence type="ECO:0000256" key="3">
    <source>
        <dbReference type="ARBA" id="ARBA00022737"/>
    </source>
</evidence>
<dbReference type="AlphaFoldDB" id="W8BYZ1"/>
<evidence type="ECO:0000259" key="8">
    <source>
        <dbReference type="PROSITE" id="PS50157"/>
    </source>
</evidence>
<keyword evidence="4 7" id="KW-0863">Zinc-finger</keyword>
<evidence type="ECO:0000256" key="6">
    <source>
        <dbReference type="ARBA" id="ARBA00023242"/>
    </source>
</evidence>
<dbReference type="GO" id="GO:0005634">
    <property type="term" value="C:nucleus"/>
    <property type="evidence" value="ECO:0007669"/>
    <property type="project" value="UniProtKB-SubCell"/>
</dbReference>
<evidence type="ECO:0000256" key="2">
    <source>
        <dbReference type="ARBA" id="ARBA00022723"/>
    </source>
</evidence>
<dbReference type="SMART" id="SM00355">
    <property type="entry name" value="ZnF_C2H2"/>
    <property type="match status" value="3"/>
</dbReference>
<keyword evidence="5" id="KW-0862">Zinc</keyword>
<organism evidence="9">
    <name type="scientific">Notamacropus eugenii</name>
    <name type="common">Tammar wallaby</name>
    <name type="synonym">Macropus eugenii</name>
    <dbReference type="NCBI Taxonomy" id="9315"/>
    <lineage>
        <taxon>Eukaryota</taxon>
        <taxon>Metazoa</taxon>
        <taxon>Chordata</taxon>
        <taxon>Craniata</taxon>
        <taxon>Vertebrata</taxon>
        <taxon>Euteleostomi</taxon>
        <taxon>Mammalia</taxon>
        <taxon>Metatheria</taxon>
        <taxon>Diprotodontia</taxon>
        <taxon>Macropodidae</taxon>
        <taxon>Notamacropus</taxon>
    </lineage>
</organism>
<reference evidence="9" key="1">
    <citation type="journal article" date="2014" name="Nature">
        <title>Origins and functional evolution of Y chromosome gene repertoires across mammals.</title>
        <authorList>
            <person name="Cortez D."/>
            <person name="Marin R."/>
            <person name="Toledo-Flores D."/>
            <person name="Froidevaux L."/>
            <person name="Liechti A."/>
            <person name="Waters P.D."/>
            <person name="Grutzner F."/>
            <person name="Kaessmann H."/>
        </authorList>
    </citation>
    <scope>NUCLEOTIDE SEQUENCE</scope>
    <source>
        <tissue evidence="9">Liver</tissue>
    </source>
</reference>
<dbReference type="InterPro" id="IPR036236">
    <property type="entry name" value="Znf_C2H2_sf"/>
</dbReference>
<dbReference type="PROSITE" id="PS50157">
    <property type="entry name" value="ZINC_FINGER_C2H2_2"/>
    <property type="match status" value="3"/>
</dbReference>
<protein>
    <submittedName>
        <fullName evidence="9">KLF8Y</fullName>
    </submittedName>
</protein>
<evidence type="ECO:0000256" key="5">
    <source>
        <dbReference type="ARBA" id="ARBA00022833"/>
    </source>
</evidence>
<evidence type="ECO:0000313" key="9">
    <source>
        <dbReference type="EMBL" id="JAC06631.1"/>
    </source>
</evidence>
<evidence type="ECO:0000256" key="1">
    <source>
        <dbReference type="ARBA" id="ARBA00004123"/>
    </source>
</evidence>
<keyword evidence="2" id="KW-0479">Metal-binding</keyword>
<dbReference type="FunFam" id="3.30.160.60:FF:000624">
    <property type="entry name" value="zinc finger protein 697"/>
    <property type="match status" value="1"/>
</dbReference>
<keyword evidence="3" id="KW-0677">Repeat</keyword>
<keyword evidence="6" id="KW-0539">Nucleus</keyword>
<proteinExistence type="predicted"/>
<dbReference type="EMBL" id="GATO01000015">
    <property type="protein sequence ID" value="JAC06631.1"/>
    <property type="molecule type" value="Transcribed_RNA"/>
</dbReference>